<dbReference type="GO" id="GO:0016740">
    <property type="term" value="F:transferase activity"/>
    <property type="evidence" value="ECO:0007669"/>
    <property type="project" value="UniProtKB-KW"/>
</dbReference>
<dbReference type="InterPro" id="IPR023606">
    <property type="entry name" value="CoA-Trfase_III_dom_1_sf"/>
</dbReference>
<dbReference type="Proteomes" id="UP000287917">
    <property type="component" value="Unassembled WGS sequence"/>
</dbReference>
<accession>A0A432GL25</accession>
<dbReference type="Gene3D" id="3.40.50.10540">
    <property type="entry name" value="Crotonobetainyl-coa:carnitine coa-transferase, domain 1"/>
    <property type="match status" value="1"/>
</dbReference>
<dbReference type="SUPFAM" id="SSF89796">
    <property type="entry name" value="CoA-transferase family III (CaiB/BaiF)"/>
    <property type="match status" value="1"/>
</dbReference>
<keyword evidence="1" id="KW-0808">Transferase</keyword>
<feature type="non-terminal residue" evidence="1">
    <location>
        <position position="37"/>
    </location>
</feature>
<organism evidence="1 2">
    <name type="scientific">SAR324 cluster bacterium</name>
    <dbReference type="NCBI Taxonomy" id="2024889"/>
    <lineage>
        <taxon>Bacteria</taxon>
        <taxon>Deltaproteobacteria</taxon>
        <taxon>SAR324 cluster</taxon>
    </lineage>
</organism>
<dbReference type="AlphaFoldDB" id="A0A432GL25"/>
<gene>
    <name evidence="1" type="ORF">DSY96_06790</name>
</gene>
<evidence type="ECO:0000313" key="2">
    <source>
        <dbReference type="Proteomes" id="UP000287917"/>
    </source>
</evidence>
<comment type="caution">
    <text evidence="1">The sequence shown here is derived from an EMBL/GenBank/DDBJ whole genome shotgun (WGS) entry which is preliminary data.</text>
</comment>
<reference evidence="1 2" key="1">
    <citation type="submission" date="2018-06" db="EMBL/GenBank/DDBJ databases">
        <title>Combined omics and stable isotope probing to characterize newly discovered Mariana Back-Arc vent microbial communities.</title>
        <authorList>
            <person name="Trembath-Reichert E."/>
            <person name="Huber J.A."/>
        </authorList>
    </citation>
    <scope>NUCLEOTIDE SEQUENCE [LARGE SCALE GENOMIC DNA]</scope>
    <source>
        <strain evidence="1">MAG 58</strain>
    </source>
</reference>
<dbReference type="EMBL" id="QNZK01000237">
    <property type="protein sequence ID" value="RTZ84075.1"/>
    <property type="molecule type" value="Genomic_DNA"/>
</dbReference>
<proteinExistence type="predicted"/>
<dbReference type="Pfam" id="PF02515">
    <property type="entry name" value="CoA_transf_3"/>
    <property type="match status" value="1"/>
</dbReference>
<sequence>MGALDGLLVVSLEQAVAAPFVSSRLADAGARVLKIER</sequence>
<evidence type="ECO:0000313" key="1">
    <source>
        <dbReference type="EMBL" id="RTZ84075.1"/>
    </source>
</evidence>
<protein>
    <submittedName>
        <fullName evidence="1">CoA transferase</fullName>
    </submittedName>
</protein>
<dbReference type="InterPro" id="IPR003673">
    <property type="entry name" value="CoA-Trfase_fam_III"/>
</dbReference>
<name>A0A432GL25_9DELT</name>